<accession>A0ABY1IMV1</accession>
<proteinExistence type="predicted"/>
<organism evidence="2 3">
    <name type="scientific">Aureimonas altamirensis DSM 21988</name>
    <dbReference type="NCBI Taxonomy" id="1121026"/>
    <lineage>
        <taxon>Bacteria</taxon>
        <taxon>Pseudomonadati</taxon>
        <taxon>Pseudomonadota</taxon>
        <taxon>Alphaproteobacteria</taxon>
        <taxon>Hyphomicrobiales</taxon>
        <taxon>Aurantimonadaceae</taxon>
        <taxon>Aureimonas</taxon>
    </lineage>
</organism>
<protein>
    <submittedName>
        <fullName evidence="2">Ribbon-helix-helix domain-containing protein</fullName>
    </submittedName>
</protein>
<keyword evidence="3" id="KW-1185">Reference proteome</keyword>
<dbReference type="Pfam" id="PF13467">
    <property type="entry name" value="RHH_4"/>
    <property type="match status" value="1"/>
</dbReference>
<name>A0ABY1IMV1_9HYPH</name>
<reference evidence="2 3" key="1">
    <citation type="submission" date="2016-11" db="EMBL/GenBank/DDBJ databases">
        <authorList>
            <person name="Varghese N."/>
            <person name="Submissions S."/>
        </authorList>
    </citation>
    <scope>NUCLEOTIDE SEQUENCE [LARGE SCALE GENOMIC DNA]</scope>
    <source>
        <strain evidence="2 3">DSM 21988</strain>
    </source>
</reference>
<sequence length="74" mass="8449">MIVKRSLSIRGHRTSISLEDAFWALLREMAERRNLPLARLVADIDTARDPEQNLSSSLRLAVLDYALDKGRERA</sequence>
<evidence type="ECO:0000259" key="1">
    <source>
        <dbReference type="Pfam" id="PF13467"/>
    </source>
</evidence>
<dbReference type="InterPro" id="IPR027373">
    <property type="entry name" value="RHH_dom"/>
</dbReference>
<dbReference type="RefSeq" id="WP_060606807.1">
    <property type="nucleotide sequence ID" value="NZ_FQZC01000003.1"/>
</dbReference>
<evidence type="ECO:0000313" key="3">
    <source>
        <dbReference type="Proteomes" id="UP000184290"/>
    </source>
</evidence>
<gene>
    <name evidence="2" type="ORF">SAMN02745911_2706</name>
</gene>
<dbReference type="InterPro" id="IPR038268">
    <property type="entry name" value="RHH_sf"/>
</dbReference>
<dbReference type="EMBL" id="FQZC01000003">
    <property type="protein sequence ID" value="SHJ50796.1"/>
    <property type="molecule type" value="Genomic_DNA"/>
</dbReference>
<evidence type="ECO:0000313" key="2">
    <source>
        <dbReference type="EMBL" id="SHJ50796.1"/>
    </source>
</evidence>
<comment type="caution">
    <text evidence="2">The sequence shown here is derived from an EMBL/GenBank/DDBJ whole genome shotgun (WGS) entry which is preliminary data.</text>
</comment>
<dbReference type="Proteomes" id="UP000184290">
    <property type="component" value="Unassembled WGS sequence"/>
</dbReference>
<dbReference type="Gene3D" id="1.10.3990.20">
    <property type="entry name" value="protein bp1543"/>
    <property type="match status" value="1"/>
</dbReference>
<feature type="domain" description="Ribbon-helix-helix" evidence="1">
    <location>
        <begin position="3"/>
        <end position="65"/>
    </location>
</feature>